<evidence type="ECO:0000313" key="3">
    <source>
        <dbReference type="Proteomes" id="UP000002748"/>
    </source>
</evidence>
<proteinExistence type="predicted"/>
<gene>
    <name evidence="2" type="ORF">A1Q1_00277</name>
</gene>
<sequence>MSATEPRHRPHPAPTYSSSSSRAHPYAGHSNGHHHHHHRRRSPPPSILTEEFPPSPPRSRHDQSQSPTAMKPQDDGFENLPPPPASLKSILDSFRRSGEGDRDLLMSILGAKKAEEERMTAIIQTRLTILQARLNLATIQAQMQAMPPPDAMRAERTPSLTHSASSHESSPAYYDHVHLPRPMGYGRERDERLPPMDERDMMEYAKERELREIREMREARERELQQFPDKMMRARSDSSSRPQQGLEMLLEGVREAERKDSL</sequence>
<feature type="region of interest" description="Disordered" evidence="1">
    <location>
        <begin position="1"/>
        <end position="88"/>
    </location>
</feature>
<accession>J5R2Y3</accession>
<feature type="region of interest" description="Disordered" evidence="1">
    <location>
        <begin position="149"/>
        <end position="193"/>
    </location>
</feature>
<dbReference type="KEGG" id="tasa:A1Q1_00277"/>
<protein>
    <submittedName>
        <fullName evidence="2">Uncharacterized protein</fullName>
    </submittedName>
</protein>
<feature type="region of interest" description="Disordered" evidence="1">
    <location>
        <begin position="224"/>
        <end position="262"/>
    </location>
</feature>
<evidence type="ECO:0000313" key="2">
    <source>
        <dbReference type="EMBL" id="EJT50433.1"/>
    </source>
</evidence>
<dbReference type="OrthoDB" id="2537258at2759"/>
<evidence type="ECO:0000256" key="1">
    <source>
        <dbReference type="SAM" id="MobiDB-lite"/>
    </source>
</evidence>
<organism evidence="2 3">
    <name type="scientific">Trichosporon asahii var. asahii (strain ATCC 90039 / CBS 2479 / JCM 2466 / KCTC 7840 / NBRC 103889/ NCYC 2677 / UAMH 7654)</name>
    <name type="common">Yeast</name>
    <dbReference type="NCBI Taxonomy" id="1186058"/>
    <lineage>
        <taxon>Eukaryota</taxon>
        <taxon>Fungi</taxon>
        <taxon>Dikarya</taxon>
        <taxon>Basidiomycota</taxon>
        <taxon>Agaricomycotina</taxon>
        <taxon>Tremellomycetes</taxon>
        <taxon>Trichosporonales</taxon>
        <taxon>Trichosporonaceae</taxon>
        <taxon>Trichosporon</taxon>
    </lineage>
</organism>
<dbReference type="GeneID" id="25983791"/>
<reference evidence="2 3" key="1">
    <citation type="journal article" date="2012" name="Eukaryot. Cell">
        <title>Draft genome sequence of CBS 2479, the standard type strain of Trichosporon asahii.</title>
        <authorList>
            <person name="Yang R.Y."/>
            <person name="Li H.T."/>
            <person name="Zhu H."/>
            <person name="Zhou G.P."/>
            <person name="Wang M."/>
            <person name="Wang L."/>
        </authorList>
    </citation>
    <scope>NUCLEOTIDE SEQUENCE [LARGE SCALE GENOMIC DNA]</scope>
    <source>
        <strain evidence="3">ATCC 90039 / CBS 2479 / JCM 2466 / KCTC 7840 / NCYC 2677 / UAMH 7654</strain>
    </source>
</reference>
<comment type="caution">
    <text evidence="2">The sequence shown here is derived from an EMBL/GenBank/DDBJ whole genome shotgun (WGS) entry which is preliminary data.</text>
</comment>
<dbReference type="VEuPathDB" id="FungiDB:A1Q1_00277"/>
<feature type="compositionally biased region" description="Basic and acidic residues" evidence="1">
    <location>
        <begin position="252"/>
        <end position="262"/>
    </location>
</feature>
<dbReference type="HOGENOM" id="CLU_1066293_0_0_1"/>
<feature type="compositionally biased region" description="Basic residues" evidence="1">
    <location>
        <begin position="31"/>
        <end position="42"/>
    </location>
</feature>
<dbReference type="AlphaFoldDB" id="J5R2Y3"/>
<dbReference type="EMBL" id="ALBS01000107">
    <property type="protein sequence ID" value="EJT50433.1"/>
    <property type="molecule type" value="Genomic_DNA"/>
</dbReference>
<dbReference type="RefSeq" id="XP_014182080.1">
    <property type="nucleotide sequence ID" value="XM_014326605.1"/>
</dbReference>
<feature type="compositionally biased region" description="Basic and acidic residues" evidence="1">
    <location>
        <begin position="224"/>
        <end position="238"/>
    </location>
</feature>
<feature type="compositionally biased region" description="Low complexity" evidence="1">
    <location>
        <begin position="158"/>
        <end position="172"/>
    </location>
</feature>
<name>J5R2Y3_TRIAS</name>
<dbReference type="Proteomes" id="UP000002748">
    <property type="component" value="Unassembled WGS sequence"/>
</dbReference>